<protein>
    <submittedName>
        <fullName evidence="3">Chain-length determining protein</fullName>
    </submittedName>
</protein>
<proteinExistence type="predicted"/>
<sequence length="362" mass="40602">MKALFNKHPGWFICVISIALVSFYWTVIASDRYVSQSNVVLESPQLAAPTLNFQSFLSGGGAGSSDMLLLRDYLLSVDMMNKLEEELDFRAHYSKDSIDLVSRLSSADVSLEELHEYYLKRIQVELDEYAQVLRIKVEAFSPEMAYSISNFLLSQGEAHMNSMGQRLAQEQVSFLQLQVSELSSEFDIAQQALINYQNEQGLVSPTGTVESLSGVVANLEGELSGLKIKKASLLSFQSKTSPEMVRVQSQIDALSDQIAAEQQRMAKQSGNALNVLSIQYQVLELKARFAQESYSAALVALEGTRIEAARKLKQVSVLQQPTYPEYAIEPRRLYNTTVFAIIMIFLSLIMQMLILIIKDHRD</sequence>
<evidence type="ECO:0000256" key="2">
    <source>
        <dbReference type="SAM" id="Phobius"/>
    </source>
</evidence>
<keyword evidence="2" id="KW-1133">Transmembrane helix</keyword>
<dbReference type="Proteomes" id="UP000267535">
    <property type="component" value="Unassembled WGS sequence"/>
</dbReference>
<organism evidence="3 4">
    <name type="scientific">Amphritea balenae</name>
    <dbReference type="NCBI Taxonomy" id="452629"/>
    <lineage>
        <taxon>Bacteria</taxon>
        <taxon>Pseudomonadati</taxon>
        <taxon>Pseudomonadota</taxon>
        <taxon>Gammaproteobacteria</taxon>
        <taxon>Oceanospirillales</taxon>
        <taxon>Oceanospirillaceae</taxon>
        <taxon>Amphritea</taxon>
    </lineage>
</organism>
<reference evidence="3 4" key="1">
    <citation type="submission" date="2018-11" db="EMBL/GenBank/DDBJ databases">
        <title>The draft genome sequence of Amphritea balenae JAMM 1525T.</title>
        <authorList>
            <person name="Fang Z."/>
            <person name="Zhang Y."/>
            <person name="Han X."/>
        </authorList>
    </citation>
    <scope>NUCLEOTIDE SEQUENCE [LARGE SCALE GENOMIC DNA]</scope>
    <source>
        <strain evidence="3 4">JAMM 1525</strain>
    </source>
</reference>
<feature type="transmembrane region" description="Helical" evidence="2">
    <location>
        <begin position="9"/>
        <end position="27"/>
    </location>
</feature>
<keyword evidence="2" id="KW-0472">Membrane</keyword>
<accession>A0A3P1SVU9</accession>
<dbReference type="PANTHER" id="PTHR32309">
    <property type="entry name" value="TYROSINE-PROTEIN KINASE"/>
    <property type="match status" value="1"/>
</dbReference>
<dbReference type="PANTHER" id="PTHR32309:SF13">
    <property type="entry name" value="FERRIC ENTEROBACTIN TRANSPORT PROTEIN FEPE"/>
    <property type="match status" value="1"/>
</dbReference>
<dbReference type="GO" id="GO:0005886">
    <property type="term" value="C:plasma membrane"/>
    <property type="evidence" value="ECO:0007669"/>
    <property type="project" value="TreeGrafter"/>
</dbReference>
<comment type="caution">
    <text evidence="3">The sequence shown here is derived from an EMBL/GenBank/DDBJ whole genome shotgun (WGS) entry which is preliminary data.</text>
</comment>
<dbReference type="OrthoDB" id="5497849at2"/>
<feature type="transmembrane region" description="Helical" evidence="2">
    <location>
        <begin position="338"/>
        <end position="357"/>
    </location>
</feature>
<evidence type="ECO:0000256" key="1">
    <source>
        <dbReference type="SAM" id="Coils"/>
    </source>
</evidence>
<evidence type="ECO:0000313" key="3">
    <source>
        <dbReference type="EMBL" id="RRD01319.1"/>
    </source>
</evidence>
<keyword evidence="1" id="KW-0175">Coiled coil</keyword>
<dbReference type="AlphaFoldDB" id="A0A3P1SVU9"/>
<gene>
    <name evidence="3" type="ORF">EHS89_01790</name>
</gene>
<evidence type="ECO:0000313" key="4">
    <source>
        <dbReference type="Proteomes" id="UP000267535"/>
    </source>
</evidence>
<dbReference type="GO" id="GO:0004713">
    <property type="term" value="F:protein tyrosine kinase activity"/>
    <property type="evidence" value="ECO:0007669"/>
    <property type="project" value="TreeGrafter"/>
</dbReference>
<name>A0A3P1SVU9_9GAMM</name>
<dbReference type="InterPro" id="IPR050445">
    <property type="entry name" value="Bact_polysacc_biosynth/exp"/>
</dbReference>
<feature type="coiled-coil region" evidence="1">
    <location>
        <begin position="244"/>
        <end position="271"/>
    </location>
</feature>
<keyword evidence="4" id="KW-1185">Reference proteome</keyword>
<dbReference type="EMBL" id="RQXV01000001">
    <property type="protein sequence ID" value="RRD01319.1"/>
    <property type="molecule type" value="Genomic_DNA"/>
</dbReference>
<keyword evidence="2" id="KW-0812">Transmembrane</keyword>